<dbReference type="InterPro" id="IPR011009">
    <property type="entry name" value="Kinase-like_dom_sf"/>
</dbReference>
<keyword evidence="2" id="KW-1003">Cell membrane</keyword>
<dbReference type="GO" id="GO:0005886">
    <property type="term" value="C:plasma membrane"/>
    <property type="evidence" value="ECO:0007669"/>
    <property type="project" value="UniProtKB-SubCell"/>
</dbReference>
<dbReference type="EMBL" id="LXQA010217561">
    <property type="protein sequence ID" value="MCI34837.1"/>
    <property type="molecule type" value="Genomic_DNA"/>
</dbReference>
<dbReference type="Gene3D" id="3.30.200.20">
    <property type="entry name" value="Phosphorylase Kinase, domain 1"/>
    <property type="match status" value="1"/>
</dbReference>
<keyword evidence="3" id="KW-0067">ATP-binding</keyword>
<dbReference type="GO" id="GO:0005524">
    <property type="term" value="F:ATP binding"/>
    <property type="evidence" value="ECO:0007669"/>
    <property type="project" value="UniProtKB-UniRule"/>
</dbReference>
<comment type="caution">
    <text evidence="5">The sequence shown here is derived from an EMBL/GenBank/DDBJ whole genome shotgun (WGS) entry which is preliminary data.</text>
</comment>
<dbReference type="Proteomes" id="UP000265520">
    <property type="component" value="Unassembled WGS sequence"/>
</dbReference>
<keyword evidence="2" id="KW-0472">Membrane</keyword>
<evidence type="ECO:0000313" key="5">
    <source>
        <dbReference type="EMBL" id="MCI34837.1"/>
    </source>
</evidence>
<evidence type="ECO:0000313" key="6">
    <source>
        <dbReference type="Proteomes" id="UP000265520"/>
    </source>
</evidence>
<dbReference type="PANTHER" id="PTHR45621">
    <property type="entry name" value="OS01G0588500 PROTEIN-RELATED"/>
    <property type="match status" value="1"/>
</dbReference>
<feature type="non-terminal residue" evidence="5">
    <location>
        <position position="88"/>
    </location>
</feature>
<dbReference type="PROSITE" id="PS00107">
    <property type="entry name" value="PROTEIN_KINASE_ATP"/>
    <property type="match status" value="1"/>
</dbReference>
<name>A0A392RF44_9FABA</name>
<organism evidence="5 6">
    <name type="scientific">Trifolium medium</name>
    <dbReference type="NCBI Taxonomy" id="97028"/>
    <lineage>
        <taxon>Eukaryota</taxon>
        <taxon>Viridiplantae</taxon>
        <taxon>Streptophyta</taxon>
        <taxon>Embryophyta</taxon>
        <taxon>Tracheophyta</taxon>
        <taxon>Spermatophyta</taxon>
        <taxon>Magnoliopsida</taxon>
        <taxon>eudicotyledons</taxon>
        <taxon>Gunneridae</taxon>
        <taxon>Pentapetalae</taxon>
        <taxon>rosids</taxon>
        <taxon>fabids</taxon>
        <taxon>Fabales</taxon>
        <taxon>Fabaceae</taxon>
        <taxon>Papilionoideae</taxon>
        <taxon>50 kb inversion clade</taxon>
        <taxon>NPAAA clade</taxon>
        <taxon>Hologalegina</taxon>
        <taxon>IRL clade</taxon>
        <taxon>Trifolieae</taxon>
        <taxon>Trifolium</taxon>
    </lineage>
</organism>
<evidence type="ECO:0000259" key="4">
    <source>
        <dbReference type="PROSITE" id="PS50011"/>
    </source>
</evidence>
<dbReference type="InterPro" id="IPR017441">
    <property type="entry name" value="Protein_kinase_ATP_BS"/>
</dbReference>
<keyword evidence="5" id="KW-0808">Transferase</keyword>
<dbReference type="SUPFAM" id="SSF56112">
    <property type="entry name" value="Protein kinase-like (PK-like)"/>
    <property type="match status" value="1"/>
</dbReference>
<keyword evidence="3" id="KW-0547">Nucleotide-binding</keyword>
<proteinExistence type="predicted"/>
<dbReference type="InterPro" id="IPR000719">
    <property type="entry name" value="Prot_kinase_dom"/>
</dbReference>
<evidence type="ECO:0000256" key="1">
    <source>
        <dbReference type="ARBA" id="ARBA00004236"/>
    </source>
</evidence>
<dbReference type="Pfam" id="PF07714">
    <property type="entry name" value="PK_Tyr_Ser-Thr"/>
    <property type="match status" value="1"/>
</dbReference>
<dbReference type="AlphaFoldDB" id="A0A392RF44"/>
<feature type="binding site" evidence="3">
    <location>
        <position position="44"/>
    </location>
    <ligand>
        <name>ATP</name>
        <dbReference type="ChEBI" id="CHEBI:30616"/>
    </ligand>
</feature>
<feature type="domain" description="Protein kinase" evidence="4">
    <location>
        <begin position="8"/>
        <end position="88"/>
    </location>
</feature>
<keyword evidence="5" id="KW-0418">Kinase</keyword>
<dbReference type="InterPro" id="IPR050823">
    <property type="entry name" value="Plant_Ser_Thr_Prot_Kinase"/>
</dbReference>
<comment type="subcellular location">
    <subcellularLocation>
        <location evidence="1">Cell membrane</location>
    </subcellularLocation>
</comment>
<protein>
    <submittedName>
        <fullName evidence="5">Putative serine/threonine-protein kinase Cx32 chloroplastic-like</fullName>
    </submittedName>
</protein>
<sequence>MKSATRNFRPENVLGEGGFGTVFKGLIKEGAKSKKGEVLTIAIKILNSHSLQGLAEWQSEVNFLGRLSHPNLVKLLGFGREDGKLFLV</sequence>
<reference evidence="5 6" key="1">
    <citation type="journal article" date="2018" name="Front. Plant Sci.">
        <title>Red Clover (Trifolium pratense) and Zigzag Clover (T. medium) - A Picture of Genomic Similarities and Differences.</title>
        <authorList>
            <person name="Dluhosova J."/>
            <person name="Istvanek J."/>
            <person name="Nedelnik J."/>
            <person name="Repkova J."/>
        </authorList>
    </citation>
    <scope>NUCLEOTIDE SEQUENCE [LARGE SCALE GENOMIC DNA]</scope>
    <source>
        <strain evidence="6">cv. 10/8</strain>
        <tissue evidence="5">Leaf</tissue>
    </source>
</reference>
<keyword evidence="6" id="KW-1185">Reference proteome</keyword>
<dbReference type="PROSITE" id="PS50011">
    <property type="entry name" value="PROTEIN_KINASE_DOM"/>
    <property type="match status" value="1"/>
</dbReference>
<dbReference type="InterPro" id="IPR001245">
    <property type="entry name" value="Ser-Thr/Tyr_kinase_cat_dom"/>
</dbReference>
<dbReference type="GO" id="GO:0004672">
    <property type="term" value="F:protein kinase activity"/>
    <property type="evidence" value="ECO:0007669"/>
    <property type="project" value="InterPro"/>
</dbReference>
<evidence type="ECO:0000256" key="3">
    <source>
        <dbReference type="PROSITE-ProRule" id="PRU10141"/>
    </source>
</evidence>
<accession>A0A392RF44</accession>
<evidence type="ECO:0000256" key="2">
    <source>
        <dbReference type="ARBA" id="ARBA00022475"/>
    </source>
</evidence>